<keyword evidence="1" id="KW-0472">Membrane</keyword>
<name>A0A9D2N0E4_9FIRM</name>
<feature type="transmembrane region" description="Helical" evidence="1">
    <location>
        <begin position="230"/>
        <end position="247"/>
    </location>
</feature>
<sequence>MKYPQFKGFPRISRLRGRQLACLGAGLAMGLASRAVSAGSLAPGNMLARNPKGQGQAAYALTVEGLGDEAVFLDVILEEQAYTEAEAGAVYEKILEELPLHILGENVSLQDVHTDLNLLSGLDEYGVDFQWRSENPDLVDSFGTVNTENLGPEGEETALRLRITDGNWPKEFVIPIRVKPPLLGEQEKMEETFLEFVQAEEARQRTEAYFRLPDAFEGNTLVYGEAVSDSFLPLAFLGILGALLVGLKEQKDREKVEADRKRQLLLDYSEVLSRLIIFLGAGMSIRTAWDRIGEDYQRARREGRMPYRHAYEEMCTAASQMKTGIPEGRAFAEFGRRCGLPQYIKLGGLLEQNRKNGSKNLRDVLKLEMADAFELRKHQARRLGEEAGTKLLVPLFMLLSVVMIMIAVPALMGL</sequence>
<keyword evidence="1" id="KW-0812">Transmembrane</keyword>
<evidence type="ECO:0000256" key="2">
    <source>
        <dbReference type="SAM" id="SignalP"/>
    </source>
</evidence>
<reference evidence="3" key="1">
    <citation type="journal article" date="2021" name="PeerJ">
        <title>Extensive microbial diversity within the chicken gut microbiome revealed by metagenomics and culture.</title>
        <authorList>
            <person name="Gilroy R."/>
            <person name="Ravi A."/>
            <person name="Getino M."/>
            <person name="Pursley I."/>
            <person name="Horton D.L."/>
            <person name="Alikhan N.F."/>
            <person name="Baker D."/>
            <person name="Gharbi K."/>
            <person name="Hall N."/>
            <person name="Watson M."/>
            <person name="Adriaenssens E.M."/>
            <person name="Foster-Nyarko E."/>
            <person name="Jarju S."/>
            <person name="Secka A."/>
            <person name="Antonio M."/>
            <person name="Oren A."/>
            <person name="Chaudhuri R.R."/>
            <person name="La Ragione R."/>
            <person name="Hildebrand F."/>
            <person name="Pallen M.J."/>
        </authorList>
    </citation>
    <scope>NUCLEOTIDE SEQUENCE</scope>
    <source>
        <strain evidence="3">CHK180-15479</strain>
    </source>
</reference>
<evidence type="ECO:0000313" key="4">
    <source>
        <dbReference type="Proteomes" id="UP000823910"/>
    </source>
</evidence>
<dbReference type="EMBL" id="DWWT01000028">
    <property type="protein sequence ID" value="HJC05791.1"/>
    <property type="molecule type" value="Genomic_DNA"/>
</dbReference>
<feature type="signal peptide" evidence="2">
    <location>
        <begin position="1"/>
        <end position="38"/>
    </location>
</feature>
<protein>
    <recommendedName>
        <fullName evidence="5">Type II secretion system protein GspF domain-containing protein</fullName>
    </recommendedName>
</protein>
<dbReference type="Proteomes" id="UP000823910">
    <property type="component" value="Unassembled WGS sequence"/>
</dbReference>
<feature type="chain" id="PRO_5038934312" description="Type II secretion system protein GspF domain-containing protein" evidence="2">
    <location>
        <begin position="39"/>
        <end position="414"/>
    </location>
</feature>
<proteinExistence type="predicted"/>
<feature type="transmembrane region" description="Helical" evidence="1">
    <location>
        <begin position="391"/>
        <end position="412"/>
    </location>
</feature>
<reference evidence="3" key="2">
    <citation type="submission" date="2021-04" db="EMBL/GenBank/DDBJ databases">
        <authorList>
            <person name="Gilroy R."/>
        </authorList>
    </citation>
    <scope>NUCLEOTIDE SEQUENCE</scope>
    <source>
        <strain evidence="3">CHK180-15479</strain>
    </source>
</reference>
<comment type="caution">
    <text evidence="3">The sequence shown here is derived from an EMBL/GenBank/DDBJ whole genome shotgun (WGS) entry which is preliminary data.</text>
</comment>
<dbReference type="AlphaFoldDB" id="A0A9D2N0E4"/>
<evidence type="ECO:0008006" key="5">
    <source>
        <dbReference type="Google" id="ProtNLM"/>
    </source>
</evidence>
<keyword evidence="2" id="KW-0732">Signal</keyword>
<organism evidence="3 4">
    <name type="scientific">Candidatus Enterocloster excrementipullorum</name>
    <dbReference type="NCBI Taxonomy" id="2838559"/>
    <lineage>
        <taxon>Bacteria</taxon>
        <taxon>Bacillati</taxon>
        <taxon>Bacillota</taxon>
        <taxon>Clostridia</taxon>
        <taxon>Lachnospirales</taxon>
        <taxon>Lachnospiraceae</taxon>
        <taxon>Enterocloster</taxon>
    </lineage>
</organism>
<keyword evidence="1" id="KW-1133">Transmembrane helix</keyword>
<accession>A0A9D2N0E4</accession>
<gene>
    <name evidence="3" type="ORF">H9704_06505</name>
</gene>
<evidence type="ECO:0000313" key="3">
    <source>
        <dbReference type="EMBL" id="HJC05791.1"/>
    </source>
</evidence>
<evidence type="ECO:0000256" key="1">
    <source>
        <dbReference type="SAM" id="Phobius"/>
    </source>
</evidence>